<dbReference type="OrthoDB" id="3828095at2"/>
<dbReference type="SUPFAM" id="SSF52833">
    <property type="entry name" value="Thioredoxin-like"/>
    <property type="match status" value="1"/>
</dbReference>
<dbReference type="PROSITE" id="PS50404">
    <property type="entry name" value="GST_NTER"/>
    <property type="match status" value="1"/>
</dbReference>
<dbReference type="SFLD" id="SFLDG01150">
    <property type="entry name" value="Main.1:_Beta-like"/>
    <property type="match status" value="1"/>
</dbReference>
<dbReference type="InterPro" id="IPR036249">
    <property type="entry name" value="Thioredoxin-like_sf"/>
</dbReference>
<keyword evidence="3" id="KW-1185">Reference proteome</keyword>
<name>A0A158IHF2_9BURK</name>
<gene>
    <name evidence="2" type="ORF">AWB65_04831</name>
</gene>
<dbReference type="InterPro" id="IPR040079">
    <property type="entry name" value="Glutathione_S-Trfase"/>
</dbReference>
<dbReference type="EMBL" id="FCNW02000033">
    <property type="protein sequence ID" value="SAL55974.1"/>
    <property type="molecule type" value="Genomic_DNA"/>
</dbReference>
<comment type="caution">
    <text evidence="2">The sequence shown here is derived from an EMBL/GenBank/DDBJ whole genome shotgun (WGS) entry which is preliminary data.</text>
</comment>
<dbReference type="CDD" id="cd03046">
    <property type="entry name" value="GST_N_GTT1_like"/>
    <property type="match status" value="1"/>
</dbReference>
<dbReference type="RefSeq" id="WP_087669539.1">
    <property type="nucleotide sequence ID" value="NZ_FCNW02000033.1"/>
</dbReference>
<dbReference type="SFLD" id="SFLDG00358">
    <property type="entry name" value="Main_(cytGST)"/>
    <property type="match status" value="1"/>
</dbReference>
<dbReference type="PANTHER" id="PTHR44051">
    <property type="entry name" value="GLUTATHIONE S-TRANSFERASE-RELATED"/>
    <property type="match status" value="1"/>
</dbReference>
<dbReference type="GO" id="GO:0016740">
    <property type="term" value="F:transferase activity"/>
    <property type="evidence" value="ECO:0007669"/>
    <property type="project" value="UniProtKB-KW"/>
</dbReference>
<dbReference type="Pfam" id="PF13409">
    <property type="entry name" value="GST_N_2"/>
    <property type="match status" value="1"/>
</dbReference>
<evidence type="ECO:0000313" key="2">
    <source>
        <dbReference type="EMBL" id="SAL55974.1"/>
    </source>
</evidence>
<evidence type="ECO:0000313" key="3">
    <source>
        <dbReference type="Proteomes" id="UP000054977"/>
    </source>
</evidence>
<dbReference type="SFLD" id="SFLDS00019">
    <property type="entry name" value="Glutathione_Transferase_(cytos"/>
    <property type="match status" value="1"/>
</dbReference>
<accession>A0A158IHF2</accession>
<dbReference type="AlphaFoldDB" id="A0A158IHF2"/>
<dbReference type="InterPro" id="IPR036282">
    <property type="entry name" value="Glutathione-S-Trfase_C_sf"/>
</dbReference>
<dbReference type="STRING" id="326474.AWB65_04831"/>
<dbReference type="InterPro" id="IPR004045">
    <property type="entry name" value="Glutathione_S-Trfase_N"/>
</dbReference>
<dbReference type="SUPFAM" id="SSF47616">
    <property type="entry name" value="GST C-terminal domain-like"/>
    <property type="match status" value="1"/>
</dbReference>
<reference evidence="2" key="1">
    <citation type="submission" date="2016-01" db="EMBL/GenBank/DDBJ databases">
        <authorList>
            <person name="Peeters C."/>
        </authorList>
    </citation>
    <scope>NUCLEOTIDE SEQUENCE [LARGE SCALE GENOMIC DNA]</scope>
    <source>
        <strain evidence="2">LMG 22934</strain>
    </source>
</reference>
<dbReference type="Gene3D" id="3.40.30.10">
    <property type="entry name" value="Glutaredoxin"/>
    <property type="match status" value="1"/>
</dbReference>
<feature type="domain" description="GST N-terminal" evidence="1">
    <location>
        <begin position="1"/>
        <end position="79"/>
    </location>
</feature>
<sequence>MIILHHCMSARSFRPLWMLEEIGLPYELKMLPFPPRVLARAFLDTNPLGTVPAFIDGTSRMTESAAICQYLAARHSPGALDVAVHEPDFASYLNYLHFGEATLTFPQTLVLRYTHFEPPERRQPQVAADYTKWFLARLRTLAPLLADHEFLCAGRFTAADVSVGYALLLADHLGLAERFEPSVGAYWERLQQREGYRRTLAAQKAAAEAQGVSIVAAQDAR</sequence>
<dbReference type="PANTHER" id="PTHR44051:SF21">
    <property type="entry name" value="GLUTATHIONE S-TRANSFERASE FAMILY PROTEIN"/>
    <property type="match status" value="1"/>
</dbReference>
<protein>
    <submittedName>
        <fullName evidence="2">Glutathione S-transferase domain-containing protein</fullName>
    </submittedName>
</protein>
<proteinExistence type="predicted"/>
<evidence type="ECO:0000259" key="1">
    <source>
        <dbReference type="PROSITE" id="PS50404"/>
    </source>
</evidence>
<organism evidence="2 3">
    <name type="scientific">Caballeronia humi</name>
    <dbReference type="NCBI Taxonomy" id="326474"/>
    <lineage>
        <taxon>Bacteria</taxon>
        <taxon>Pseudomonadati</taxon>
        <taxon>Pseudomonadota</taxon>
        <taxon>Betaproteobacteria</taxon>
        <taxon>Burkholderiales</taxon>
        <taxon>Burkholderiaceae</taxon>
        <taxon>Caballeronia</taxon>
    </lineage>
</organism>
<dbReference type="Proteomes" id="UP000054977">
    <property type="component" value="Unassembled WGS sequence"/>
</dbReference>
<dbReference type="Gene3D" id="1.20.1050.10">
    <property type="match status" value="1"/>
</dbReference>